<evidence type="ECO:0000313" key="3">
    <source>
        <dbReference type="EMBL" id="PVI03112.1"/>
    </source>
</evidence>
<dbReference type="Pfam" id="PF26534">
    <property type="entry name" value="NTF2_7"/>
    <property type="match status" value="1"/>
</dbReference>
<reference evidence="3 4" key="1">
    <citation type="journal article" date="2018" name="Sci. Rep.">
        <title>Comparative genomics provides insights into the lifestyle and reveals functional heterogeneity of dark septate endophytic fungi.</title>
        <authorList>
            <person name="Knapp D.G."/>
            <person name="Nemeth J.B."/>
            <person name="Barry K."/>
            <person name="Hainaut M."/>
            <person name="Henrissat B."/>
            <person name="Johnson J."/>
            <person name="Kuo A."/>
            <person name="Lim J.H.P."/>
            <person name="Lipzen A."/>
            <person name="Nolan M."/>
            <person name="Ohm R.A."/>
            <person name="Tamas L."/>
            <person name="Grigoriev I.V."/>
            <person name="Spatafora J.W."/>
            <person name="Nagy L.G."/>
            <person name="Kovacs G.M."/>
        </authorList>
    </citation>
    <scope>NUCLEOTIDE SEQUENCE [LARGE SCALE GENOMIC DNA]</scope>
    <source>
        <strain evidence="3 4">DSE2036</strain>
    </source>
</reference>
<keyword evidence="4" id="KW-1185">Reference proteome</keyword>
<dbReference type="InterPro" id="IPR058645">
    <property type="entry name" value="NTF2-like_dom_7"/>
</dbReference>
<dbReference type="OrthoDB" id="10283156at2759"/>
<feature type="signal peptide" evidence="1">
    <location>
        <begin position="1"/>
        <end position="22"/>
    </location>
</feature>
<organism evidence="3 4">
    <name type="scientific">Periconia macrospinosa</name>
    <dbReference type="NCBI Taxonomy" id="97972"/>
    <lineage>
        <taxon>Eukaryota</taxon>
        <taxon>Fungi</taxon>
        <taxon>Dikarya</taxon>
        <taxon>Ascomycota</taxon>
        <taxon>Pezizomycotina</taxon>
        <taxon>Dothideomycetes</taxon>
        <taxon>Pleosporomycetidae</taxon>
        <taxon>Pleosporales</taxon>
        <taxon>Massarineae</taxon>
        <taxon>Periconiaceae</taxon>
        <taxon>Periconia</taxon>
    </lineage>
</organism>
<keyword evidence="1" id="KW-0732">Signal</keyword>
<feature type="domain" description="NTF2-like" evidence="2">
    <location>
        <begin position="32"/>
        <end position="178"/>
    </location>
</feature>
<accession>A0A2V1DYY7</accession>
<dbReference type="Proteomes" id="UP000244855">
    <property type="component" value="Unassembled WGS sequence"/>
</dbReference>
<protein>
    <recommendedName>
        <fullName evidence="2">NTF2-like domain-containing protein</fullName>
    </recommendedName>
</protein>
<evidence type="ECO:0000259" key="2">
    <source>
        <dbReference type="Pfam" id="PF26534"/>
    </source>
</evidence>
<proteinExistence type="predicted"/>
<dbReference type="Gene3D" id="3.10.450.50">
    <property type="match status" value="1"/>
</dbReference>
<gene>
    <name evidence="3" type="ORF">DM02DRAFT_612475</name>
</gene>
<evidence type="ECO:0000256" key="1">
    <source>
        <dbReference type="SAM" id="SignalP"/>
    </source>
</evidence>
<evidence type="ECO:0000313" key="4">
    <source>
        <dbReference type="Proteomes" id="UP000244855"/>
    </source>
</evidence>
<dbReference type="EMBL" id="KZ805335">
    <property type="protein sequence ID" value="PVI03112.1"/>
    <property type="molecule type" value="Genomic_DNA"/>
</dbReference>
<name>A0A2V1DYY7_9PLEO</name>
<dbReference type="AlphaFoldDB" id="A0A2V1DYY7"/>
<sequence length="186" mass="20443">MKSFIPLVLLTGLTVAFPSAFAHNDDYHNNKDCLSDADATRVTNNWLGIFSGNPGLINTTLSKDVTVYDALINNGNLSAIATNREDYYKFVIKFTYPEEGVIKNAKYTLEGGGLMFHTCDKIAMRYIGHAESTGKFSAPAGTPITVAVNQLLSVNKKKEINIAWSEYDLFTMLKQVGVIQNPWGGP</sequence>
<feature type="chain" id="PRO_5015998806" description="NTF2-like domain-containing protein" evidence="1">
    <location>
        <begin position="23"/>
        <end position="186"/>
    </location>
</feature>